<comment type="caution">
    <text evidence="2">The sequence shown here is derived from an EMBL/GenBank/DDBJ whole genome shotgun (WGS) entry which is preliminary data.</text>
</comment>
<accession>A0A7Y4E0T0</accession>
<dbReference type="SUPFAM" id="SSF48452">
    <property type="entry name" value="TPR-like"/>
    <property type="match status" value="2"/>
</dbReference>
<proteinExistence type="predicted"/>
<dbReference type="PROSITE" id="PS50005">
    <property type="entry name" value="TPR"/>
    <property type="match status" value="3"/>
</dbReference>
<dbReference type="EMBL" id="VTYN01000003">
    <property type="protein sequence ID" value="NOH47169.1"/>
    <property type="molecule type" value="Genomic_DNA"/>
</dbReference>
<dbReference type="Pfam" id="PF13181">
    <property type="entry name" value="TPR_8"/>
    <property type="match status" value="1"/>
</dbReference>
<evidence type="ECO:0000313" key="2">
    <source>
        <dbReference type="EMBL" id="NOH47169.1"/>
    </source>
</evidence>
<feature type="repeat" description="TPR" evidence="1">
    <location>
        <begin position="122"/>
        <end position="155"/>
    </location>
</feature>
<dbReference type="PANTHER" id="PTHR12558">
    <property type="entry name" value="CELL DIVISION CYCLE 16,23,27"/>
    <property type="match status" value="1"/>
</dbReference>
<gene>
    <name evidence="2" type="ORF">F0262_03755</name>
</gene>
<protein>
    <submittedName>
        <fullName evidence="2">Tetratricopeptide repeat protein</fullName>
    </submittedName>
</protein>
<dbReference type="PANTHER" id="PTHR12558:SF33">
    <property type="entry name" value="BLL7664 PROTEIN"/>
    <property type="match status" value="1"/>
</dbReference>
<dbReference type="RefSeq" id="WP_171357094.1">
    <property type="nucleotide sequence ID" value="NZ_VTYN01000003.1"/>
</dbReference>
<dbReference type="InterPro" id="IPR011990">
    <property type="entry name" value="TPR-like_helical_dom_sf"/>
</dbReference>
<keyword evidence="1" id="KW-0802">TPR repeat</keyword>
<evidence type="ECO:0000313" key="3">
    <source>
        <dbReference type="Proteomes" id="UP000572072"/>
    </source>
</evidence>
<organism evidence="2 3">
    <name type="scientific">Vibrio rotiferianus</name>
    <dbReference type="NCBI Taxonomy" id="190895"/>
    <lineage>
        <taxon>Bacteria</taxon>
        <taxon>Pseudomonadati</taxon>
        <taxon>Pseudomonadota</taxon>
        <taxon>Gammaproteobacteria</taxon>
        <taxon>Vibrionales</taxon>
        <taxon>Vibrionaceae</taxon>
        <taxon>Vibrio</taxon>
    </lineage>
</organism>
<dbReference type="Gene3D" id="1.25.40.10">
    <property type="entry name" value="Tetratricopeptide repeat domain"/>
    <property type="match status" value="3"/>
</dbReference>
<reference evidence="2 3" key="1">
    <citation type="submission" date="2019-08" db="EMBL/GenBank/DDBJ databases">
        <title>Draft genome sequencing and comparative genomics of hatchery-associated Vibrios.</title>
        <authorList>
            <person name="Kehlet-Delgado H."/>
            <person name="Mueller R.S."/>
        </authorList>
    </citation>
    <scope>NUCLEOTIDE SEQUENCE [LARGE SCALE GENOMIC DNA]</scope>
    <source>
        <strain evidence="2 3">00-78-3</strain>
    </source>
</reference>
<feature type="repeat" description="TPR" evidence="1">
    <location>
        <begin position="280"/>
        <end position="313"/>
    </location>
</feature>
<dbReference type="Pfam" id="PF00515">
    <property type="entry name" value="TPR_1"/>
    <property type="match status" value="1"/>
</dbReference>
<dbReference type="Pfam" id="PF13432">
    <property type="entry name" value="TPR_16"/>
    <property type="match status" value="2"/>
</dbReference>
<dbReference type="PROSITE" id="PS51257">
    <property type="entry name" value="PROKAR_LIPOPROTEIN"/>
    <property type="match status" value="1"/>
</dbReference>
<evidence type="ECO:0000256" key="1">
    <source>
        <dbReference type="PROSITE-ProRule" id="PRU00339"/>
    </source>
</evidence>
<dbReference type="SMART" id="SM00028">
    <property type="entry name" value="TPR"/>
    <property type="match status" value="5"/>
</dbReference>
<dbReference type="Proteomes" id="UP000572072">
    <property type="component" value="Unassembled WGS sequence"/>
</dbReference>
<dbReference type="AlphaFoldDB" id="A0A7Y4E0T0"/>
<feature type="repeat" description="TPR" evidence="1">
    <location>
        <begin position="182"/>
        <end position="215"/>
    </location>
</feature>
<sequence>MNNLKLTTLTLCISLATVGCTNSPEPNDDFNAALYSGKPIDSLSSEAPPLTEKEAIMRGDVALREQNLDLALYEYIRSLSYPEKQYHDKTLMAVGQIHVARQNNQLAEKAFLASIENNPENAAAMAELGLLYSKQGRTTDAKKYFIQAVNQDQKRLNSSATVSNSNSTENVRLLSIDSSSPTVAYMGLGVFSDVKRQHDVAQEFFKKCLEANPTSIKGLVNMGYSRYMSGDYVSAKRVTATALQYDPNNERAINNLALIYLARGESQRAFSLFKRQMSEAEALNNVGYFLMLQGKPDEAIPYLQQAIDKKPSYYKVANENLARALTEVRKKDKPAAW</sequence>
<name>A0A7Y4E0T0_9VIBR</name>
<dbReference type="InterPro" id="IPR019734">
    <property type="entry name" value="TPR_rpt"/>
</dbReference>